<dbReference type="PANTHER" id="PTHR15948:SF0">
    <property type="entry name" value="GOLGI PH REGULATOR A-RELATED"/>
    <property type="match status" value="1"/>
</dbReference>
<evidence type="ECO:0000313" key="8">
    <source>
        <dbReference type="EMBL" id="ETV86096.1"/>
    </source>
</evidence>
<accession>W4H3E1</accession>
<evidence type="ECO:0000256" key="3">
    <source>
        <dbReference type="ARBA" id="ARBA00022989"/>
    </source>
</evidence>
<dbReference type="RefSeq" id="XP_009824568.1">
    <property type="nucleotide sequence ID" value="XM_009826266.1"/>
</dbReference>
<dbReference type="InterPro" id="IPR022535">
    <property type="entry name" value="Golgi_pH-regulator_cons_dom"/>
</dbReference>
<protein>
    <recommendedName>
        <fullName evidence="9">Abscisic acid G-protein coupled receptor-like domain-containing protein</fullName>
    </recommendedName>
</protein>
<dbReference type="GO" id="GO:0016020">
    <property type="term" value="C:membrane"/>
    <property type="evidence" value="ECO:0007669"/>
    <property type="project" value="UniProtKB-SubCell"/>
</dbReference>
<feature type="transmembrane region" description="Helical" evidence="5">
    <location>
        <begin position="50"/>
        <end position="70"/>
    </location>
</feature>
<feature type="transmembrane region" description="Helical" evidence="5">
    <location>
        <begin position="170"/>
        <end position="191"/>
    </location>
</feature>
<feature type="transmembrane region" description="Helical" evidence="5">
    <location>
        <begin position="82"/>
        <end position="106"/>
    </location>
</feature>
<feature type="transmembrane region" description="Helical" evidence="5">
    <location>
        <begin position="375"/>
        <end position="397"/>
    </location>
</feature>
<evidence type="ECO:0000256" key="2">
    <source>
        <dbReference type="ARBA" id="ARBA00022692"/>
    </source>
</evidence>
<dbReference type="VEuPathDB" id="FungiDB:H257_02567"/>
<dbReference type="PROSITE" id="PS50890">
    <property type="entry name" value="PUA"/>
    <property type="match status" value="1"/>
</dbReference>
<evidence type="ECO:0000256" key="5">
    <source>
        <dbReference type="SAM" id="Phobius"/>
    </source>
</evidence>
<keyword evidence="2 5" id="KW-0812">Transmembrane</keyword>
<feature type="transmembrane region" description="Helical" evidence="5">
    <location>
        <begin position="409"/>
        <end position="428"/>
    </location>
</feature>
<feature type="domain" description="Abscisic acid G-protein coupled receptor-like" evidence="6">
    <location>
        <begin position="305"/>
        <end position="493"/>
    </location>
</feature>
<dbReference type="STRING" id="112090.W4H3E1"/>
<dbReference type="Pfam" id="PF12430">
    <property type="entry name" value="ABA_GPCR"/>
    <property type="match status" value="1"/>
</dbReference>
<keyword evidence="3 5" id="KW-1133">Transmembrane helix</keyword>
<feature type="transmembrane region" description="Helical" evidence="5">
    <location>
        <begin position="476"/>
        <end position="498"/>
    </location>
</feature>
<name>W4H3E1_APHAT</name>
<dbReference type="OrthoDB" id="264392at2759"/>
<dbReference type="PANTHER" id="PTHR15948">
    <property type="entry name" value="G-PROTEIN COUPLED RECEPTOR 89-RELATED"/>
    <property type="match status" value="1"/>
</dbReference>
<evidence type="ECO:0000259" key="6">
    <source>
        <dbReference type="Pfam" id="PF12430"/>
    </source>
</evidence>
<feature type="domain" description="Golgi pH regulator conserved" evidence="7">
    <location>
        <begin position="165"/>
        <end position="231"/>
    </location>
</feature>
<feature type="transmembrane region" description="Helical" evidence="5">
    <location>
        <begin position="312"/>
        <end position="329"/>
    </location>
</feature>
<feature type="transmembrane region" description="Helical" evidence="5">
    <location>
        <begin position="14"/>
        <end position="38"/>
    </location>
</feature>
<reference evidence="8" key="1">
    <citation type="submission" date="2013-12" db="EMBL/GenBank/DDBJ databases">
        <title>The Genome Sequence of Aphanomyces astaci APO3.</title>
        <authorList>
            <consortium name="The Broad Institute Genomics Platform"/>
            <person name="Russ C."/>
            <person name="Tyler B."/>
            <person name="van West P."/>
            <person name="Dieguez-Uribeondo J."/>
            <person name="Young S.K."/>
            <person name="Zeng Q."/>
            <person name="Gargeya S."/>
            <person name="Fitzgerald M."/>
            <person name="Abouelleil A."/>
            <person name="Alvarado L."/>
            <person name="Chapman S.B."/>
            <person name="Gainer-Dewar J."/>
            <person name="Goldberg J."/>
            <person name="Griggs A."/>
            <person name="Gujja S."/>
            <person name="Hansen M."/>
            <person name="Howarth C."/>
            <person name="Imamovic A."/>
            <person name="Ireland A."/>
            <person name="Larimer J."/>
            <person name="McCowan C."/>
            <person name="Murphy C."/>
            <person name="Pearson M."/>
            <person name="Poon T.W."/>
            <person name="Priest M."/>
            <person name="Roberts A."/>
            <person name="Saif S."/>
            <person name="Shea T."/>
            <person name="Sykes S."/>
            <person name="Wortman J."/>
            <person name="Nusbaum C."/>
            <person name="Birren B."/>
        </authorList>
    </citation>
    <scope>NUCLEOTIDE SEQUENCE [LARGE SCALE GENOMIC DNA]</scope>
    <source>
        <strain evidence="8">APO3</strain>
    </source>
</reference>
<evidence type="ECO:0000256" key="4">
    <source>
        <dbReference type="ARBA" id="ARBA00023136"/>
    </source>
</evidence>
<dbReference type="GeneID" id="20804563"/>
<organism evidence="8">
    <name type="scientific">Aphanomyces astaci</name>
    <name type="common">Crayfish plague agent</name>
    <dbReference type="NCBI Taxonomy" id="112090"/>
    <lineage>
        <taxon>Eukaryota</taxon>
        <taxon>Sar</taxon>
        <taxon>Stramenopiles</taxon>
        <taxon>Oomycota</taxon>
        <taxon>Saprolegniomycetes</taxon>
        <taxon>Saprolegniales</taxon>
        <taxon>Verrucalvaceae</taxon>
        <taxon>Aphanomyces</taxon>
    </lineage>
</organism>
<dbReference type="EMBL" id="KI913117">
    <property type="protein sequence ID" value="ETV86096.1"/>
    <property type="molecule type" value="Genomic_DNA"/>
</dbReference>
<dbReference type="InterPro" id="IPR015672">
    <property type="entry name" value="GPHR/GTG"/>
</dbReference>
<feature type="transmembrane region" description="Helical" evidence="5">
    <location>
        <begin position="118"/>
        <end position="135"/>
    </location>
</feature>
<gene>
    <name evidence="8" type="ORF">H257_02567</name>
</gene>
<dbReference type="AlphaFoldDB" id="W4H3E1"/>
<dbReference type="Pfam" id="PF12537">
    <property type="entry name" value="GPHR_N"/>
    <property type="match status" value="1"/>
</dbReference>
<proteinExistence type="predicted"/>
<evidence type="ECO:0000259" key="7">
    <source>
        <dbReference type="Pfam" id="PF12537"/>
    </source>
</evidence>
<evidence type="ECO:0008006" key="9">
    <source>
        <dbReference type="Google" id="ProtNLM"/>
    </source>
</evidence>
<comment type="subcellular location">
    <subcellularLocation>
        <location evidence="1">Membrane</location>
        <topology evidence="1">Multi-pass membrane protein</topology>
    </subcellularLocation>
</comment>
<evidence type="ECO:0000256" key="1">
    <source>
        <dbReference type="ARBA" id="ARBA00004141"/>
    </source>
</evidence>
<keyword evidence="4 5" id="KW-0472">Membrane</keyword>
<sequence>MDVAALADLLPTDALVIVGISWLLFFLFAYAFFSMWLFQDYEVRDTGVFSRFLFCVTFMLSFSIFEVLIFELADILRPATRQLIWQIDLVGLAFLIAYMIPVMQFYTMAREQRLKRHQAIVVTIVLEVSFLYAFWKSGEYVPSLPLPPTSSTGAAEDTSYWVGLFSLEGFISRVGFLGVNFMAILSGFGAVNMPYESMTIFWRSVAEEDILGLERRVRQNLDMIVIKKKRIAYEVHAARRTDTGQRSSLNPILGKLWSAMFHKQNDTESYVQNLQGEVSVLETLGKELFLELHAMRELQHRAVEKRTLKGRVFNWIGMAFCGFCVYKMIMSTVNVVFRRDRDTDPITNVVVKLLYLWPSLHSWINVRFMANVSSLVFVGILVFTQTRGFLLLVLKCFRFLSSSVSSNSVVLLLANLMGMYFVSSFVMMRMNLQADHKYKYIYILYKKYIRFSYELMISFSRRHIDAVLGPIDYYGFASWFDVLFVVSATVSIGLLGLLNYSKLSRTAQDSFSAFDKYP</sequence>
<dbReference type="InterPro" id="IPR025969">
    <property type="entry name" value="ABA_GPCR_dom"/>
</dbReference>